<protein>
    <recommendedName>
        <fullName evidence="5">DUF2177 domain-containing protein</fullName>
    </recommendedName>
</protein>
<evidence type="ECO:0000313" key="3">
    <source>
        <dbReference type="EMBL" id="OWQ84427.1"/>
    </source>
</evidence>
<evidence type="ECO:0000256" key="2">
    <source>
        <dbReference type="SAM" id="Phobius"/>
    </source>
</evidence>
<dbReference type="Proteomes" id="UP000197468">
    <property type="component" value="Unassembled WGS sequence"/>
</dbReference>
<keyword evidence="2" id="KW-0472">Membrane</keyword>
<feature type="transmembrane region" description="Helical" evidence="2">
    <location>
        <begin position="83"/>
        <end position="100"/>
    </location>
</feature>
<dbReference type="OrthoDB" id="166547at2"/>
<evidence type="ECO:0008006" key="5">
    <source>
        <dbReference type="Google" id="ProtNLM"/>
    </source>
</evidence>
<name>A0A246IWK0_9BURK</name>
<proteinExistence type="predicted"/>
<organism evidence="3 4">
    <name type="scientific">Roseateles aquatilis</name>
    <dbReference type="NCBI Taxonomy" id="431061"/>
    <lineage>
        <taxon>Bacteria</taxon>
        <taxon>Pseudomonadati</taxon>
        <taxon>Pseudomonadota</taxon>
        <taxon>Betaproteobacteria</taxon>
        <taxon>Burkholderiales</taxon>
        <taxon>Sphaerotilaceae</taxon>
        <taxon>Roseateles</taxon>
    </lineage>
</organism>
<keyword evidence="2" id="KW-1133">Transmembrane helix</keyword>
<keyword evidence="2" id="KW-0812">Transmembrane</keyword>
<keyword evidence="4" id="KW-1185">Reference proteome</keyword>
<feature type="transmembrane region" description="Helical" evidence="2">
    <location>
        <begin position="149"/>
        <end position="170"/>
    </location>
</feature>
<dbReference type="AlphaFoldDB" id="A0A246IWK0"/>
<sequence>MRPLSDPAHTSGPTDPAPPASGQIAGHATVAPADVASRARQGVVAYALTALVFLAMDAVWLTSTNERLYRPAIGHLMSPTVDWTAAGLFYALYFAGLVYFAVSPALAARRPVLALARGAFIGLLAYGAYDFTNQATLRDWPWPLTIIDLAWGAVVSGVSSGVAAALALATSRPPRRTSGR</sequence>
<feature type="transmembrane region" description="Helical" evidence="2">
    <location>
        <begin position="112"/>
        <end position="129"/>
    </location>
</feature>
<feature type="region of interest" description="Disordered" evidence="1">
    <location>
        <begin position="1"/>
        <end position="24"/>
    </location>
</feature>
<evidence type="ECO:0000313" key="4">
    <source>
        <dbReference type="Proteomes" id="UP000197468"/>
    </source>
</evidence>
<dbReference type="RefSeq" id="WP_088387694.1">
    <property type="nucleotide sequence ID" value="NZ_NIOF01000016.1"/>
</dbReference>
<dbReference type="InterPro" id="IPR018687">
    <property type="entry name" value="DUF2177_membr"/>
</dbReference>
<reference evidence="3 4" key="1">
    <citation type="journal article" date="2008" name="Int. J. Syst. Evol. Microbiol.">
        <title>Description of Roseateles aquatilis sp. nov. and Roseateles terrae sp. nov., in the class Betaproteobacteria, and emended description of the genus Roseateles.</title>
        <authorList>
            <person name="Gomila M."/>
            <person name="Bowien B."/>
            <person name="Falsen E."/>
            <person name="Moore E.R."/>
            <person name="Lalucat J."/>
        </authorList>
    </citation>
    <scope>NUCLEOTIDE SEQUENCE [LARGE SCALE GENOMIC DNA]</scope>
    <source>
        <strain evidence="3 4">CCUG 48205</strain>
    </source>
</reference>
<feature type="transmembrane region" description="Helical" evidence="2">
    <location>
        <begin position="43"/>
        <end position="63"/>
    </location>
</feature>
<dbReference type="EMBL" id="NIOF01000016">
    <property type="protein sequence ID" value="OWQ84427.1"/>
    <property type="molecule type" value="Genomic_DNA"/>
</dbReference>
<comment type="caution">
    <text evidence="3">The sequence shown here is derived from an EMBL/GenBank/DDBJ whole genome shotgun (WGS) entry which is preliminary data.</text>
</comment>
<dbReference type="Pfam" id="PF09945">
    <property type="entry name" value="DUF2177"/>
    <property type="match status" value="1"/>
</dbReference>
<gene>
    <name evidence="3" type="ORF">CDN99_24345</name>
</gene>
<accession>A0A246IWK0</accession>
<evidence type="ECO:0000256" key="1">
    <source>
        <dbReference type="SAM" id="MobiDB-lite"/>
    </source>
</evidence>